<gene>
    <name evidence="1" type="ORF">GCM10010170_033450</name>
</gene>
<dbReference type="EMBL" id="BAAARV010000025">
    <property type="protein sequence ID" value="GAA2346573.1"/>
    <property type="molecule type" value="Genomic_DNA"/>
</dbReference>
<name>A0ABN3G8P2_9ACTN</name>
<proteinExistence type="predicted"/>
<sequence length="42" mass="4598">MSDLLAALRRDLEQMRYDAAEAREQGWDDAAVGAPMFGEVAA</sequence>
<accession>A0ABN3G8P2</accession>
<evidence type="ECO:0000313" key="1">
    <source>
        <dbReference type="EMBL" id="GAA2346573.1"/>
    </source>
</evidence>
<protein>
    <submittedName>
        <fullName evidence="1">Uncharacterized protein</fullName>
    </submittedName>
</protein>
<dbReference type="RefSeq" id="WP_344613295.1">
    <property type="nucleotide sequence ID" value="NZ_BAAARV010000025.1"/>
</dbReference>
<evidence type="ECO:0000313" key="2">
    <source>
        <dbReference type="Proteomes" id="UP001501444"/>
    </source>
</evidence>
<dbReference type="Proteomes" id="UP001501444">
    <property type="component" value="Unassembled WGS sequence"/>
</dbReference>
<comment type="caution">
    <text evidence="1">The sequence shown here is derived from an EMBL/GenBank/DDBJ whole genome shotgun (WGS) entry which is preliminary data.</text>
</comment>
<keyword evidence="2" id="KW-1185">Reference proteome</keyword>
<organism evidence="1 2">
    <name type="scientific">Dactylosporangium salmoneum</name>
    <dbReference type="NCBI Taxonomy" id="53361"/>
    <lineage>
        <taxon>Bacteria</taxon>
        <taxon>Bacillati</taxon>
        <taxon>Actinomycetota</taxon>
        <taxon>Actinomycetes</taxon>
        <taxon>Micromonosporales</taxon>
        <taxon>Micromonosporaceae</taxon>
        <taxon>Dactylosporangium</taxon>
    </lineage>
</organism>
<reference evidence="1 2" key="1">
    <citation type="journal article" date="2019" name="Int. J. Syst. Evol. Microbiol.">
        <title>The Global Catalogue of Microorganisms (GCM) 10K type strain sequencing project: providing services to taxonomists for standard genome sequencing and annotation.</title>
        <authorList>
            <consortium name="The Broad Institute Genomics Platform"/>
            <consortium name="The Broad Institute Genome Sequencing Center for Infectious Disease"/>
            <person name="Wu L."/>
            <person name="Ma J."/>
        </authorList>
    </citation>
    <scope>NUCLEOTIDE SEQUENCE [LARGE SCALE GENOMIC DNA]</scope>
    <source>
        <strain evidence="1 2">JCM 3272</strain>
    </source>
</reference>